<keyword evidence="1" id="KW-1133">Transmembrane helix</keyword>
<sequence length="111" mass="13296">MDFYIILTISLSIAVIGYSFIKRRDIDSQIRNNRNSFTYDAVLDLNGTKPNYYRLTQILLQDLDNVKLRQEIIKNNDLRTMDNSRKMMEKGFVDERMFSKIKFLHSMYTRN</sequence>
<evidence type="ECO:0000313" key="2">
    <source>
        <dbReference type="EMBL" id="AIE95876.1"/>
    </source>
</evidence>
<organism evidence="2">
    <name type="scientific">uncultured marine thaumarchaeote AD1000_70_G10</name>
    <dbReference type="NCBI Taxonomy" id="1455934"/>
    <lineage>
        <taxon>Archaea</taxon>
        <taxon>Nitrososphaerota</taxon>
        <taxon>environmental samples</taxon>
    </lineage>
</organism>
<reference evidence="2" key="1">
    <citation type="journal article" date="2014" name="Genome Biol. Evol.">
        <title>Pangenome evidence for extensive interdomain horizontal transfer affecting lineage core and shell genes in uncultured planktonic thaumarchaeota and euryarchaeota.</title>
        <authorList>
            <person name="Deschamps P."/>
            <person name="Zivanovic Y."/>
            <person name="Moreira D."/>
            <person name="Rodriguez-Valera F."/>
            <person name="Lopez-Garcia P."/>
        </authorList>
    </citation>
    <scope>NUCLEOTIDE SEQUENCE</scope>
</reference>
<keyword evidence="1" id="KW-0472">Membrane</keyword>
<protein>
    <submittedName>
        <fullName evidence="2">Uncharacterized protein</fullName>
    </submittedName>
</protein>
<keyword evidence="1" id="KW-0812">Transmembrane</keyword>
<feature type="transmembrane region" description="Helical" evidence="1">
    <location>
        <begin position="6"/>
        <end position="21"/>
    </location>
</feature>
<accession>A0A075G2A1</accession>
<evidence type="ECO:0000256" key="1">
    <source>
        <dbReference type="SAM" id="Phobius"/>
    </source>
</evidence>
<dbReference type="EMBL" id="KF900463">
    <property type="protein sequence ID" value="AIE95876.1"/>
    <property type="molecule type" value="Genomic_DNA"/>
</dbReference>
<name>A0A075G2A1_9ARCH</name>
<proteinExistence type="predicted"/>
<dbReference type="AlphaFoldDB" id="A0A075G2A1"/>